<dbReference type="CDD" id="cd00190">
    <property type="entry name" value="Tryp_SPc"/>
    <property type="match status" value="1"/>
</dbReference>
<dbReference type="GeneID" id="108076143"/>
<reference evidence="13" key="2">
    <citation type="submission" date="2025-08" db="UniProtKB">
        <authorList>
            <consortium name="RefSeq"/>
        </authorList>
    </citation>
    <scope>IDENTIFICATION</scope>
    <source>
        <strain evidence="13">14028-0561.14</strain>
        <tissue evidence="13">Whole fly</tissue>
    </source>
</reference>
<keyword evidence="6" id="KW-0720">Serine protease</keyword>
<comment type="similarity">
    <text evidence="9">Belongs to the peptidase S1 family. CLIP subfamily.</text>
</comment>
<dbReference type="RefSeq" id="XP_017024360.1">
    <property type="nucleotide sequence ID" value="XM_017168871.3"/>
</dbReference>
<evidence type="ECO:0000256" key="2">
    <source>
        <dbReference type="ARBA" id="ARBA00022525"/>
    </source>
</evidence>
<dbReference type="InterPro" id="IPR001314">
    <property type="entry name" value="Peptidase_S1A"/>
</dbReference>
<evidence type="ECO:0000313" key="13">
    <source>
        <dbReference type="RefSeq" id="XP_017024360.1"/>
    </source>
</evidence>
<keyword evidence="8" id="KW-1015">Disulfide bond</keyword>
<dbReference type="InterPro" id="IPR009003">
    <property type="entry name" value="Peptidase_S1_PA"/>
</dbReference>
<feature type="chain" id="PRO_5028319037" evidence="10">
    <location>
        <begin position="18"/>
        <end position="285"/>
    </location>
</feature>
<evidence type="ECO:0000256" key="5">
    <source>
        <dbReference type="ARBA" id="ARBA00022801"/>
    </source>
</evidence>
<dbReference type="PANTHER" id="PTHR24256">
    <property type="entry name" value="TRYPTASE-RELATED"/>
    <property type="match status" value="1"/>
</dbReference>
<name>A0A6P4I8B3_DROKI</name>
<evidence type="ECO:0000256" key="7">
    <source>
        <dbReference type="ARBA" id="ARBA00023145"/>
    </source>
</evidence>
<evidence type="ECO:0000256" key="4">
    <source>
        <dbReference type="ARBA" id="ARBA00022729"/>
    </source>
</evidence>
<evidence type="ECO:0000313" key="12">
    <source>
        <dbReference type="Proteomes" id="UP001652661"/>
    </source>
</evidence>
<dbReference type="InterPro" id="IPR001254">
    <property type="entry name" value="Trypsin_dom"/>
</dbReference>
<keyword evidence="12" id="KW-1185">Reference proteome</keyword>
<evidence type="ECO:0000256" key="3">
    <source>
        <dbReference type="ARBA" id="ARBA00022670"/>
    </source>
</evidence>
<dbReference type="GO" id="GO:0004252">
    <property type="term" value="F:serine-type endopeptidase activity"/>
    <property type="evidence" value="ECO:0007669"/>
    <property type="project" value="InterPro"/>
</dbReference>
<dbReference type="GO" id="GO:0005576">
    <property type="term" value="C:extracellular region"/>
    <property type="evidence" value="ECO:0007669"/>
    <property type="project" value="UniProtKB-SubCell"/>
</dbReference>
<dbReference type="PROSITE" id="PS50240">
    <property type="entry name" value="TRYPSIN_DOM"/>
    <property type="match status" value="1"/>
</dbReference>
<dbReference type="Pfam" id="PF00089">
    <property type="entry name" value="Trypsin"/>
    <property type="match status" value="1"/>
</dbReference>
<dbReference type="OrthoDB" id="547031at2759"/>
<dbReference type="AlphaFoldDB" id="A0A6P4I8B3"/>
<keyword evidence="7" id="KW-0865">Zymogen</keyword>
<keyword evidence="4 10" id="KW-0732">Signal</keyword>
<accession>A0A6P4I8B3</accession>
<feature type="domain" description="Peptidase S1" evidence="11">
    <location>
        <begin position="34"/>
        <end position="279"/>
    </location>
</feature>
<dbReference type="Proteomes" id="UP001652661">
    <property type="component" value="Chromosome 2R"/>
</dbReference>
<keyword evidence="2" id="KW-0964">Secreted</keyword>
<dbReference type="FunFam" id="2.40.10.10:FF:000146">
    <property type="entry name" value="Serine protease 53"/>
    <property type="match status" value="1"/>
</dbReference>
<proteinExistence type="inferred from homology"/>
<dbReference type="SMART" id="SM00020">
    <property type="entry name" value="Tryp_SPc"/>
    <property type="match status" value="1"/>
</dbReference>
<sequence length="285" mass="32429">MKYLTFCLLLAVYEILGSELLDPECIISQDKPRVAGGYDAKENSAPWMVSLHNGDTFLCGGSLISKVFVLTAAHCVLTTGQPQELWARVGEHNLNKYKGSIGGTFGWQQFQRSTYKVKYIYTHPRYTTIRAYDIALLKLEREVRYTAYIRPICLLQNNGIENWQEYLMKIKQLSVHGWGKTENGLISHVLQTTNLPQINRSTCFKYTKYPLDESHICAGNLYRHVRFGDSGGPLGFQFKANGFDYYIQCGIVSNGEPGMGVAVFTNVLSYADWIVKVIKYDHEYM</sequence>
<feature type="signal peptide" evidence="10">
    <location>
        <begin position="1"/>
        <end position="17"/>
    </location>
</feature>
<keyword evidence="3" id="KW-0645">Protease</keyword>
<dbReference type="GO" id="GO:0006508">
    <property type="term" value="P:proteolysis"/>
    <property type="evidence" value="ECO:0007669"/>
    <property type="project" value="UniProtKB-KW"/>
</dbReference>
<evidence type="ECO:0000256" key="8">
    <source>
        <dbReference type="ARBA" id="ARBA00023157"/>
    </source>
</evidence>
<comment type="subcellular location">
    <subcellularLocation>
        <location evidence="1">Secreted</location>
    </subcellularLocation>
</comment>
<dbReference type="InterPro" id="IPR051487">
    <property type="entry name" value="Ser/Thr_Proteases_Immune/Dev"/>
</dbReference>
<gene>
    <name evidence="13" type="primary">LOC108076143</name>
</gene>
<evidence type="ECO:0000256" key="1">
    <source>
        <dbReference type="ARBA" id="ARBA00004613"/>
    </source>
</evidence>
<dbReference type="InterPro" id="IPR043504">
    <property type="entry name" value="Peptidase_S1_PA_chymotrypsin"/>
</dbReference>
<evidence type="ECO:0000256" key="10">
    <source>
        <dbReference type="SAM" id="SignalP"/>
    </source>
</evidence>
<dbReference type="Gene3D" id="2.40.10.10">
    <property type="entry name" value="Trypsin-like serine proteases"/>
    <property type="match status" value="2"/>
</dbReference>
<organism evidence="12 13">
    <name type="scientific">Drosophila kikkawai</name>
    <name type="common">Fruit fly</name>
    <dbReference type="NCBI Taxonomy" id="30033"/>
    <lineage>
        <taxon>Eukaryota</taxon>
        <taxon>Metazoa</taxon>
        <taxon>Ecdysozoa</taxon>
        <taxon>Arthropoda</taxon>
        <taxon>Hexapoda</taxon>
        <taxon>Insecta</taxon>
        <taxon>Pterygota</taxon>
        <taxon>Neoptera</taxon>
        <taxon>Endopterygota</taxon>
        <taxon>Diptera</taxon>
        <taxon>Brachycera</taxon>
        <taxon>Muscomorpha</taxon>
        <taxon>Ephydroidea</taxon>
        <taxon>Drosophilidae</taxon>
        <taxon>Drosophila</taxon>
        <taxon>Sophophora</taxon>
    </lineage>
</organism>
<dbReference type="SUPFAM" id="SSF50494">
    <property type="entry name" value="Trypsin-like serine proteases"/>
    <property type="match status" value="1"/>
</dbReference>
<evidence type="ECO:0000256" key="9">
    <source>
        <dbReference type="ARBA" id="ARBA00024195"/>
    </source>
</evidence>
<keyword evidence="5" id="KW-0378">Hydrolase</keyword>
<evidence type="ECO:0000259" key="11">
    <source>
        <dbReference type="PROSITE" id="PS50240"/>
    </source>
</evidence>
<evidence type="ECO:0000256" key="6">
    <source>
        <dbReference type="ARBA" id="ARBA00022825"/>
    </source>
</evidence>
<dbReference type="PRINTS" id="PR00722">
    <property type="entry name" value="CHYMOTRYPSIN"/>
</dbReference>
<reference evidence="12" key="1">
    <citation type="submission" date="2025-05" db="UniProtKB">
        <authorList>
            <consortium name="RefSeq"/>
        </authorList>
    </citation>
    <scope>NUCLEOTIDE SEQUENCE [LARGE SCALE GENOMIC DNA]</scope>
    <source>
        <strain evidence="12">14028-0561.14</strain>
    </source>
</reference>
<dbReference type="PROSITE" id="PS00134">
    <property type="entry name" value="TRYPSIN_HIS"/>
    <property type="match status" value="1"/>
</dbReference>
<protein>
    <submittedName>
        <fullName evidence="13">Chymotrypsin-2</fullName>
    </submittedName>
</protein>
<dbReference type="OMA" id="IDHTHIC"/>
<dbReference type="InterPro" id="IPR018114">
    <property type="entry name" value="TRYPSIN_HIS"/>
</dbReference>